<feature type="region of interest" description="Disordered" evidence="1">
    <location>
        <begin position="34"/>
        <end position="53"/>
    </location>
</feature>
<dbReference type="OrthoDB" id="5341873at2759"/>
<dbReference type="AlphaFoldDB" id="A0A6A6NLB6"/>
<dbReference type="InterPro" id="IPR018803">
    <property type="entry name" value="Ish1/Msc1-like"/>
</dbReference>
<sequence>MPTPLDRAMRSKNAFFTFAGIVTAVAAWSIWGQGDMFPREPDPTGDPESWSESDMRRWLQNRNLLPSGSASRDELLERVKANIRTPRRTE</sequence>
<dbReference type="Pfam" id="PF10281">
    <property type="entry name" value="Ish1"/>
    <property type="match status" value="1"/>
</dbReference>
<organism evidence="2 3">
    <name type="scientific">Lineolata rhizophorae</name>
    <dbReference type="NCBI Taxonomy" id="578093"/>
    <lineage>
        <taxon>Eukaryota</taxon>
        <taxon>Fungi</taxon>
        <taxon>Dikarya</taxon>
        <taxon>Ascomycota</taxon>
        <taxon>Pezizomycotina</taxon>
        <taxon>Dothideomycetes</taxon>
        <taxon>Dothideomycetes incertae sedis</taxon>
        <taxon>Lineolatales</taxon>
        <taxon>Lineolataceae</taxon>
        <taxon>Lineolata</taxon>
    </lineage>
</organism>
<reference evidence="2" key="1">
    <citation type="journal article" date="2020" name="Stud. Mycol.">
        <title>101 Dothideomycetes genomes: a test case for predicting lifestyles and emergence of pathogens.</title>
        <authorList>
            <person name="Haridas S."/>
            <person name="Albert R."/>
            <person name="Binder M."/>
            <person name="Bloem J."/>
            <person name="Labutti K."/>
            <person name="Salamov A."/>
            <person name="Andreopoulos B."/>
            <person name="Baker S."/>
            <person name="Barry K."/>
            <person name="Bills G."/>
            <person name="Bluhm B."/>
            <person name="Cannon C."/>
            <person name="Castanera R."/>
            <person name="Culley D."/>
            <person name="Daum C."/>
            <person name="Ezra D."/>
            <person name="Gonzalez J."/>
            <person name="Henrissat B."/>
            <person name="Kuo A."/>
            <person name="Liang C."/>
            <person name="Lipzen A."/>
            <person name="Lutzoni F."/>
            <person name="Magnuson J."/>
            <person name="Mondo S."/>
            <person name="Nolan M."/>
            <person name="Ohm R."/>
            <person name="Pangilinan J."/>
            <person name="Park H.-J."/>
            <person name="Ramirez L."/>
            <person name="Alfaro M."/>
            <person name="Sun H."/>
            <person name="Tritt A."/>
            <person name="Yoshinaga Y."/>
            <person name="Zwiers L.-H."/>
            <person name="Turgeon B."/>
            <person name="Goodwin S."/>
            <person name="Spatafora J."/>
            <person name="Crous P."/>
            <person name="Grigoriev I."/>
        </authorList>
    </citation>
    <scope>NUCLEOTIDE SEQUENCE</scope>
    <source>
        <strain evidence="2">ATCC 16933</strain>
    </source>
</reference>
<dbReference type="EMBL" id="MU001708">
    <property type="protein sequence ID" value="KAF2452522.1"/>
    <property type="molecule type" value="Genomic_DNA"/>
</dbReference>
<gene>
    <name evidence="2" type="ORF">BDY21DRAFT_359127</name>
</gene>
<name>A0A6A6NLB6_9PEZI</name>
<protein>
    <recommendedName>
        <fullName evidence="4">STE24 endopeptidase</fullName>
    </recommendedName>
</protein>
<accession>A0A6A6NLB6</accession>
<proteinExistence type="predicted"/>
<keyword evidence="3" id="KW-1185">Reference proteome</keyword>
<evidence type="ECO:0000256" key="1">
    <source>
        <dbReference type="SAM" id="MobiDB-lite"/>
    </source>
</evidence>
<evidence type="ECO:0000313" key="3">
    <source>
        <dbReference type="Proteomes" id="UP000799766"/>
    </source>
</evidence>
<dbReference type="Proteomes" id="UP000799766">
    <property type="component" value="Unassembled WGS sequence"/>
</dbReference>
<evidence type="ECO:0000313" key="2">
    <source>
        <dbReference type="EMBL" id="KAF2452522.1"/>
    </source>
</evidence>
<evidence type="ECO:0008006" key="4">
    <source>
        <dbReference type="Google" id="ProtNLM"/>
    </source>
</evidence>